<dbReference type="EMBL" id="CP025611">
    <property type="protein sequence ID" value="AUN30177.1"/>
    <property type="molecule type" value="Genomic_DNA"/>
</dbReference>
<evidence type="ECO:0000313" key="2">
    <source>
        <dbReference type="Proteomes" id="UP000234752"/>
    </source>
</evidence>
<dbReference type="Proteomes" id="UP000234752">
    <property type="component" value="Chromosome eg_1"/>
</dbReference>
<sequence>MSYIVSGLQSAPFAPLFGLDDQALAQRGIRRMTAPQDGLYPCRVTLADVPAGTDVLLLSYQHQPAHTPYRAEGPIFVTEGHAETAVATGEVPLMMAKRILSVRAYDGDDMIVDADVIDGKDADALFRRYLARPEVAYLHVHLARRGCYAGRVDRM</sequence>
<dbReference type="RefSeq" id="WP_102111876.1">
    <property type="nucleotide sequence ID" value="NZ_BMGN01000002.1"/>
</dbReference>
<keyword evidence="2" id="KW-1185">Reference proteome</keyword>
<evidence type="ECO:0000313" key="1">
    <source>
        <dbReference type="EMBL" id="AUN30177.1"/>
    </source>
</evidence>
<dbReference type="KEGG" id="ncb:C0V82_07965"/>
<accession>A0A2K9NAR4</accession>
<dbReference type="Pfam" id="PF06718">
    <property type="entry name" value="DUF1203"/>
    <property type="match status" value="1"/>
</dbReference>
<dbReference type="PIRSF" id="PIRSF034110">
    <property type="entry name" value="DUF1203"/>
    <property type="match status" value="1"/>
</dbReference>
<protein>
    <submittedName>
        <fullName evidence="1">DUF1203 domain-containing protein</fullName>
    </submittedName>
</protein>
<dbReference type="InterPro" id="IPR009593">
    <property type="entry name" value="DUF1203"/>
</dbReference>
<dbReference type="AlphaFoldDB" id="A0A2K9NAR4"/>
<proteinExistence type="predicted"/>
<dbReference type="OrthoDB" id="5953307at2"/>
<name>A0A2K9NAR4_9PROT</name>
<gene>
    <name evidence="1" type="ORF">C0V82_07965</name>
</gene>
<reference evidence="1 2" key="1">
    <citation type="submission" date="2017-12" db="EMBL/GenBank/DDBJ databases">
        <title>Genomes of bacteria within cyanobacterial aggregates.</title>
        <authorList>
            <person name="Cai H."/>
        </authorList>
    </citation>
    <scope>NUCLEOTIDE SEQUENCE [LARGE SCALE GENOMIC DNA]</scope>
    <source>
        <strain evidence="1 2">TH16</strain>
    </source>
</reference>
<organism evidence="1 2">
    <name type="scientific">Niveispirillum cyanobacteriorum</name>
    <dbReference type="NCBI Taxonomy" id="1612173"/>
    <lineage>
        <taxon>Bacteria</taxon>
        <taxon>Pseudomonadati</taxon>
        <taxon>Pseudomonadota</taxon>
        <taxon>Alphaproteobacteria</taxon>
        <taxon>Rhodospirillales</taxon>
        <taxon>Azospirillaceae</taxon>
        <taxon>Niveispirillum</taxon>
    </lineage>
</organism>